<dbReference type="AlphaFoldDB" id="A0A645CDD5"/>
<dbReference type="EMBL" id="VSSQ01026327">
    <property type="protein sequence ID" value="MPM74986.1"/>
    <property type="molecule type" value="Genomic_DNA"/>
</dbReference>
<sequence>MGGEKRQQPVSASERGPHYLNTGKLFRPPRQKRGTPGFAEEFDLAVEHLSDRSPLLRLEGAVRRAGVNKRHVVSSEEFAAGAKKHALVPCHGRDRGKHGTVQVHKPLFEAGAPLYHEVGKDHRLRMLPEQVDEVCHLFHDAAAADGDYTRIALGDERFKHLLHRQRHRHGIMRAWLAAPLLYLTAACEVFRQIAQQDTRVGTFLIRGKITGYDKREFR</sequence>
<evidence type="ECO:0000313" key="2">
    <source>
        <dbReference type="EMBL" id="MPM74986.1"/>
    </source>
</evidence>
<accession>A0A645CDD5</accession>
<reference evidence="2" key="1">
    <citation type="submission" date="2019-08" db="EMBL/GenBank/DDBJ databases">
        <authorList>
            <person name="Kucharzyk K."/>
            <person name="Murdoch R.W."/>
            <person name="Higgins S."/>
            <person name="Loffler F."/>
        </authorList>
    </citation>
    <scope>NUCLEOTIDE SEQUENCE</scope>
</reference>
<proteinExistence type="predicted"/>
<comment type="caution">
    <text evidence="2">The sequence shown here is derived from an EMBL/GenBank/DDBJ whole genome shotgun (WGS) entry which is preliminary data.</text>
</comment>
<gene>
    <name evidence="2" type="ORF">SDC9_121976</name>
</gene>
<evidence type="ECO:0000256" key="1">
    <source>
        <dbReference type="SAM" id="MobiDB-lite"/>
    </source>
</evidence>
<feature type="region of interest" description="Disordered" evidence="1">
    <location>
        <begin position="1"/>
        <end position="36"/>
    </location>
</feature>
<organism evidence="2">
    <name type="scientific">bioreactor metagenome</name>
    <dbReference type="NCBI Taxonomy" id="1076179"/>
    <lineage>
        <taxon>unclassified sequences</taxon>
        <taxon>metagenomes</taxon>
        <taxon>ecological metagenomes</taxon>
    </lineage>
</organism>
<protein>
    <submittedName>
        <fullName evidence="2">Uncharacterized protein</fullName>
    </submittedName>
</protein>
<name>A0A645CDD5_9ZZZZ</name>